<dbReference type="Pfam" id="PF06338">
    <property type="entry name" value="ComK"/>
    <property type="match status" value="1"/>
</dbReference>
<evidence type="ECO:0008006" key="3">
    <source>
        <dbReference type="Google" id="ProtNLM"/>
    </source>
</evidence>
<sequence>MKLKKTMQKILMLNETLCLVPHYEGKISSIIYTKDESFKFEEKVETIINSYCLQFASNLQGRIQASRERFSFIKNPPIVISELNTIVAMQLPVLHYPESMWILDLSFNVEKTNKQSVIEFHNGLNFKIPLSKNAVMDRKRNAYQLVVECLNIQKKQK</sequence>
<reference evidence="1 2" key="1">
    <citation type="journal article" date="2016" name="Antonie Van Leeuwenhoek">
        <title>Lysinibacillus endophyticus sp. nov., an indole-3-acetic acid producing endophytic bacterium isolated from corn root (Zea mays cv. Xinken-5).</title>
        <authorList>
            <person name="Yu J."/>
            <person name="Guan X."/>
            <person name="Liu C."/>
            <person name="Xiang W."/>
            <person name="Yu Z."/>
            <person name="Liu X."/>
            <person name="Wang G."/>
        </authorList>
    </citation>
    <scope>NUCLEOTIDE SEQUENCE [LARGE SCALE GENOMIC DNA]</scope>
    <source>
        <strain evidence="1 2">DSM 100506</strain>
    </source>
</reference>
<organism evidence="1 2">
    <name type="scientific">Ureibacillus endophyticus</name>
    <dbReference type="NCBI Taxonomy" id="1978490"/>
    <lineage>
        <taxon>Bacteria</taxon>
        <taxon>Bacillati</taxon>
        <taxon>Bacillota</taxon>
        <taxon>Bacilli</taxon>
        <taxon>Bacillales</taxon>
        <taxon>Caryophanaceae</taxon>
        <taxon>Ureibacillus</taxon>
    </lineage>
</organism>
<dbReference type="GO" id="GO:0030420">
    <property type="term" value="P:establishment of competence for transformation"/>
    <property type="evidence" value="ECO:0007669"/>
    <property type="project" value="InterPro"/>
</dbReference>
<proteinExistence type="predicted"/>
<dbReference type="AlphaFoldDB" id="A0A494YT92"/>
<comment type="caution">
    <text evidence="1">The sequence shown here is derived from an EMBL/GenBank/DDBJ whole genome shotgun (WGS) entry which is preliminary data.</text>
</comment>
<protein>
    <recommendedName>
        <fullName evidence="3">Competence protein ComK</fullName>
    </recommendedName>
</protein>
<keyword evidence="2" id="KW-1185">Reference proteome</keyword>
<evidence type="ECO:0000313" key="2">
    <source>
        <dbReference type="Proteomes" id="UP000272238"/>
    </source>
</evidence>
<dbReference type="Proteomes" id="UP000272238">
    <property type="component" value="Unassembled WGS sequence"/>
</dbReference>
<dbReference type="OrthoDB" id="2739471at2"/>
<gene>
    <name evidence="1" type="ORF">D8M03_16340</name>
</gene>
<dbReference type="InterPro" id="IPR010461">
    <property type="entry name" value="ComK"/>
</dbReference>
<evidence type="ECO:0000313" key="1">
    <source>
        <dbReference type="EMBL" id="RKQ13328.1"/>
    </source>
</evidence>
<name>A0A494YT92_9BACL</name>
<accession>A0A494YT92</accession>
<dbReference type="EMBL" id="RBZN01000067">
    <property type="protein sequence ID" value="RKQ13328.1"/>
    <property type="molecule type" value="Genomic_DNA"/>
</dbReference>